<dbReference type="InterPro" id="IPR010982">
    <property type="entry name" value="Lambda_DNA-bd_dom_sf"/>
</dbReference>
<reference evidence="3 4" key="1">
    <citation type="journal article" date="2019" name="Int. J. Syst. Evol. Microbiol.">
        <title>The Global Catalogue of Microorganisms (GCM) 10K type strain sequencing project: providing services to taxonomists for standard genome sequencing and annotation.</title>
        <authorList>
            <consortium name="The Broad Institute Genomics Platform"/>
            <consortium name="The Broad Institute Genome Sequencing Center for Infectious Disease"/>
            <person name="Wu L."/>
            <person name="Ma J."/>
        </authorList>
    </citation>
    <scope>NUCLEOTIDE SEQUENCE [LARGE SCALE GENOMIC DNA]</scope>
    <source>
        <strain evidence="3 4">JCM 6485</strain>
    </source>
</reference>
<comment type="caution">
    <text evidence="3">The sequence shown here is derived from an EMBL/GenBank/DDBJ whole genome shotgun (WGS) entry which is preliminary data.</text>
</comment>
<feature type="domain" description="HTH cro/C1-type" evidence="2">
    <location>
        <begin position="12"/>
        <end position="67"/>
    </location>
</feature>
<evidence type="ECO:0000313" key="4">
    <source>
        <dbReference type="Proteomes" id="UP001501764"/>
    </source>
</evidence>
<dbReference type="SUPFAM" id="SSF47413">
    <property type="entry name" value="lambda repressor-like DNA-binding domains"/>
    <property type="match status" value="1"/>
</dbReference>
<dbReference type="Gene3D" id="1.10.260.40">
    <property type="entry name" value="lambda repressor-like DNA-binding domains"/>
    <property type="match status" value="1"/>
</dbReference>
<name>A0ABN1LTV4_9CLOT</name>
<dbReference type="PANTHER" id="PTHR46558">
    <property type="entry name" value="TRACRIPTIONAL REGULATORY PROTEIN-RELATED-RELATED"/>
    <property type="match status" value="1"/>
</dbReference>
<gene>
    <name evidence="3" type="ORF">GCM10008916_24640</name>
</gene>
<dbReference type="CDD" id="cd00093">
    <property type="entry name" value="HTH_XRE"/>
    <property type="match status" value="1"/>
</dbReference>
<keyword evidence="1" id="KW-0238">DNA-binding</keyword>
<accession>A0ABN1LTV4</accession>
<dbReference type="EMBL" id="BAAACO010000002">
    <property type="protein sequence ID" value="GAA0860049.1"/>
    <property type="molecule type" value="Genomic_DNA"/>
</dbReference>
<sequence>MDKIIINAGNIIKNTRKEKGYSTQELAKLLNVSTGLINNIENGKTDTFNLNLLYKLSEILNIPTPEIISYDLNPIINTYDTNYPNFDFILKKLIEFGVNVDWNDSKINTLCSKLIYEINYLSDIYK</sequence>
<organism evidence="3 4">
    <name type="scientific">Clostridium nitritogenes</name>
    <dbReference type="NCBI Taxonomy" id="83340"/>
    <lineage>
        <taxon>Bacteria</taxon>
        <taxon>Bacillati</taxon>
        <taxon>Bacillota</taxon>
        <taxon>Clostridia</taxon>
        <taxon>Eubacteriales</taxon>
        <taxon>Clostridiaceae</taxon>
        <taxon>Clostridium</taxon>
    </lineage>
</organism>
<dbReference type="PANTHER" id="PTHR46558:SF4">
    <property type="entry name" value="DNA-BIDING PHAGE PROTEIN"/>
    <property type="match status" value="1"/>
</dbReference>
<dbReference type="Pfam" id="PF01381">
    <property type="entry name" value="HTH_3"/>
    <property type="match status" value="1"/>
</dbReference>
<dbReference type="Proteomes" id="UP001501764">
    <property type="component" value="Unassembled WGS sequence"/>
</dbReference>
<dbReference type="RefSeq" id="WP_320683411.1">
    <property type="nucleotide sequence ID" value="NZ_BAAACO010000002.1"/>
</dbReference>
<dbReference type="PROSITE" id="PS50943">
    <property type="entry name" value="HTH_CROC1"/>
    <property type="match status" value="1"/>
</dbReference>
<evidence type="ECO:0000256" key="1">
    <source>
        <dbReference type="ARBA" id="ARBA00023125"/>
    </source>
</evidence>
<dbReference type="SMART" id="SM00530">
    <property type="entry name" value="HTH_XRE"/>
    <property type="match status" value="1"/>
</dbReference>
<protein>
    <recommendedName>
        <fullName evidence="2">HTH cro/C1-type domain-containing protein</fullName>
    </recommendedName>
</protein>
<evidence type="ECO:0000313" key="3">
    <source>
        <dbReference type="EMBL" id="GAA0860049.1"/>
    </source>
</evidence>
<evidence type="ECO:0000259" key="2">
    <source>
        <dbReference type="PROSITE" id="PS50943"/>
    </source>
</evidence>
<dbReference type="InterPro" id="IPR001387">
    <property type="entry name" value="Cro/C1-type_HTH"/>
</dbReference>
<keyword evidence="4" id="KW-1185">Reference proteome</keyword>
<proteinExistence type="predicted"/>